<dbReference type="Proteomes" id="UP000813461">
    <property type="component" value="Unassembled WGS sequence"/>
</dbReference>
<feature type="region of interest" description="Disordered" evidence="1">
    <location>
        <begin position="285"/>
        <end position="311"/>
    </location>
</feature>
<gene>
    <name evidence="2" type="ORF">FB567DRAFT_91082</name>
</gene>
<evidence type="ECO:0000256" key="1">
    <source>
        <dbReference type="SAM" id="MobiDB-lite"/>
    </source>
</evidence>
<comment type="caution">
    <text evidence="2">The sequence shown here is derived from an EMBL/GenBank/DDBJ whole genome shotgun (WGS) entry which is preliminary data.</text>
</comment>
<evidence type="ECO:0000313" key="3">
    <source>
        <dbReference type="Proteomes" id="UP000813461"/>
    </source>
</evidence>
<accession>A0A8K0VX47</accession>
<proteinExistence type="predicted"/>
<dbReference type="EMBL" id="JAGMVJ010000013">
    <property type="protein sequence ID" value="KAH7083735.1"/>
    <property type="molecule type" value="Genomic_DNA"/>
</dbReference>
<evidence type="ECO:0000313" key="2">
    <source>
        <dbReference type="EMBL" id="KAH7083735.1"/>
    </source>
</evidence>
<dbReference type="AlphaFoldDB" id="A0A8K0VX47"/>
<dbReference type="OrthoDB" id="3559235at2759"/>
<name>A0A8K0VX47_9PLEO</name>
<organism evidence="2 3">
    <name type="scientific">Paraphoma chrysanthemicola</name>
    <dbReference type="NCBI Taxonomy" id="798071"/>
    <lineage>
        <taxon>Eukaryota</taxon>
        <taxon>Fungi</taxon>
        <taxon>Dikarya</taxon>
        <taxon>Ascomycota</taxon>
        <taxon>Pezizomycotina</taxon>
        <taxon>Dothideomycetes</taxon>
        <taxon>Pleosporomycetidae</taxon>
        <taxon>Pleosporales</taxon>
        <taxon>Pleosporineae</taxon>
        <taxon>Phaeosphaeriaceae</taxon>
        <taxon>Paraphoma</taxon>
    </lineage>
</organism>
<feature type="compositionally biased region" description="Basic and acidic residues" evidence="1">
    <location>
        <begin position="291"/>
        <end position="311"/>
    </location>
</feature>
<reference evidence="2" key="1">
    <citation type="journal article" date="2021" name="Nat. Commun.">
        <title>Genetic determinants of endophytism in the Arabidopsis root mycobiome.</title>
        <authorList>
            <person name="Mesny F."/>
            <person name="Miyauchi S."/>
            <person name="Thiergart T."/>
            <person name="Pickel B."/>
            <person name="Atanasova L."/>
            <person name="Karlsson M."/>
            <person name="Huettel B."/>
            <person name="Barry K.W."/>
            <person name="Haridas S."/>
            <person name="Chen C."/>
            <person name="Bauer D."/>
            <person name="Andreopoulos W."/>
            <person name="Pangilinan J."/>
            <person name="LaButti K."/>
            <person name="Riley R."/>
            <person name="Lipzen A."/>
            <person name="Clum A."/>
            <person name="Drula E."/>
            <person name="Henrissat B."/>
            <person name="Kohler A."/>
            <person name="Grigoriev I.V."/>
            <person name="Martin F.M."/>
            <person name="Hacquard S."/>
        </authorList>
    </citation>
    <scope>NUCLEOTIDE SEQUENCE</scope>
    <source>
        <strain evidence="2">MPI-SDFR-AT-0120</strain>
    </source>
</reference>
<sequence>MSGLEILGGISAIISIIEASVKVADRISEARDKDAWTDLIDRNRKEMRSLQQIVELVKEEEALHTKDIIEELAEISEWATKVLELLKTMEGSGFRSNLQNGRKWKKDLLSYTLSISNAKATLTLKIASAHVGLTVGTDKKYAVQMKKIESVESQLNKLLDSFVCLEISDLVRGRTPRRDGTVPLDDNDLLALGLQAEDSPYQDGSRLIDNNLTLDQAMMINGTVGTEGFIEPKHVKIINNVARHQSVLVNASVSVNEMDKNRDHHLKVIEVLARNGAIRNDQIEQGPRTAAAERARSGMMERTRVSQETEG</sequence>
<protein>
    <submittedName>
        <fullName evidence="2">Uncharacterized protein</fullName>
    </submittedName>
</protein>
<keyword evidence="3" id="KW-1185">Reference proteome</keyword>